<dbReference type="PANTHER" id="PTHR43031:SF16">
    <property type="entry name" value="OXIDOREDUCTASE"/>
    <property type="match status" value="1"/>
</dbReference>
<dbReference type="Gene3D" id="3.40.250.10">
    <property type="entry name" value="Rhodanese-like domain"/>
    <property type="match status" value="1"/>
</dbReference>
<sequence>MMFTSNVITLALSISYTQIEGRMRIHQVQIKNFRLLADVELVLEEQTTVILLDVQESAERKIISIGGKHIPLREVPDRIAELPQDQLIVCYCKFGSRSKRSILFLQDQGFTRVVNLAGGIMGLTQSEKQSLREWGG</sequence>
<dbReference type="PANTHER" id="PTHR43031">
    <property type="entry name" value="FAD-DEPENDENT OXIDOREDUCTASE"/>
    <property type="match status" value="1"/>
</dbReference>
<reference evidence="2" key="1">
    <citation type="submission" date="2018-06" db="EMBL/GenBank/DDBJ databases">
        <authorList>
            <person name="Ashton P.M."/>
            <person name="Dallman T."/>
            <person name="Nair S."/>
            <person name="De Pinna E."/>
            <person name="Peters T."/>
            <person name="Grant K."/>
        </authorList>
    </citation>
    <scope>NUCLEOTIDE SEQUENCE [LARGE SCALE GENOMIC DNA]</scope>
    <source>
        <strain evidence="2">449454</strain>
    </source>
</reference>
<evidence type="ECO:0000313" key="2">
    <source>
        <dbReference type="EMBL" id="EBR8433090.1"/>
    </source>
</evidence>
<feature type="domain" description="Rhodanese" evidence="1">
    <location>
        <begin position="66"/>
        <end position="132"/>
    </location>
</feature>
<dbReference type="PROSITE" id="PS50206">
    <property type="entry name" value="RHODANESE_3"/>
    <property type="match status" value="1"/>
</dbReference>
<proteinExistence type="predicted"/>
<dbReference type="SUPFAM" id="SSF52821">
    <property type="entry name" value="Rhodanese/Cell cycle control phosphatase"/>
    <property type="match status" value="1"/>
</dbReference>
<dbReference type="InterPro" id="IPR001763">
    <property type="entry name" value="Rhodanese-like_dom"/>
</dbReference>
<protein>
    <recommendedName>
        <fullName evidence="1">Rhodanese domain-containing protein</fullName>
    </recommendedName>
</protein>
<dbReference type="EMBL" id="AAGTPA010000007">
    <property type="protein sequence ID" value="EBR8433090.1"/>
    <property type="molecule type" value="Genomic_DNA"/>
</dbReference>
<gene>
    <name evidence="2" type="ORF">DOI44_08595</name>
</gene>
<dbReference type="Pfam" id="PF00581">
    <property type="entry name" value="Rhodanese"/>
    <property type="match status" value="1"/>
</dbReference>
<dbReference type="InterPro" id="IPR050229">
    <property type="entry name" value="GlpE_sulfurtransferase"/>
</dbReference>
<dbReference type="InterPro" id="IPR036873">
    <property type="entry name" value="Rhodanese-like_dom_sf"/>
</dbReference>
<organism evidence="2">
    <name type="scientific">Salmonella enterica subsp. enterica serovar Panama</name>
    <dbReference type="NCBI Taxonomy" id="29472"/>
    <lineage>
        <taxon>Bacteria</taxon>
        <taxon>Pseudomonadati</taxon>
        <taxon>Pseudomonadota</taxon>
        <taxon>Gammaproteobacteria</taxon>
        <taxon>Enterobacterales</taxon>
        <taxon>Enterobacteriaceae</taxon>
        <taxon>Salmonella</taxon>
    </lineage>
</organism>
<comment type="caution">
    <text evidence="2">The sequence shown here is derived from an EMBL/GenBank/DDBJ whole genome shotgun (WGS) entry which is preliminary data.</text>
</comment>
<evidence type="ECO:0000259" key="1">
    <source>
        <dbReference type="PROSITE" id="PS50206"/>
    </source>
</evidence>
<dbReference type="AlphaFoldDB" id="A0A5U8J767"/>
<dbReference type="SMART" id="SM00450">
    <property type="entry name" value="RHOD"/>
    <property type="match status" value="1"/>
</dbReference>
<name>A0A5U8J767_SALET</name>
<dbReference type="Proteomes" id="UP000839597">
    <property type="component" value="Unassembled WGS sequence"/>
</dbReference>
<accession>A0A5U8J767</accession>
<dbReference type="CDD" id="cd00158">
    <property type="entry name" value="RHOD"/>
    <property type="match status" value="1"/>
</dbReference>